<proteinExistence type="predicted"/>
<evidence type="ECO:0000256" key="7">
    <source>
        <dbReference type="ARBA" id="ARBA00022840"/>
    </source>
</evidence>
<feature type="transmembrane region" description="Helical" evidence="10">
    <location>
        <begin position="495"/>
        <end position="513"/>
    </location>
</feature>
<dbReference type="PANTHER" id="PTHR43394">
    <property type="entry name" value="ATP-DEPENDENT PERMEASE MDL1, MITOCHONDRIAL"/>
    <property type="match status" value="1"/>
</dbReference>
<feature type="transmembrane region" description="Helical" evidence="10">
    <location>
        <begin position="599"/>
        <end position="619"/>
    </location>
</feature>
<sequence>MNDNAQSTESLLELMAASPFLSALSEQQRLQLADSAKLQKFKLGDNLLSSGDEIPGLCLLLSGRVRLLEDRGDKEVSVDTRKAGAVFGEIGALRSVKSDFTIRGSGAGTAVWFSRESFKPVLESNPKARDFMASMAAIGALGGLVSQLFDLRGRVSAEEIADLVASVGIKNLANGATILEQESRDDRRLYVIRQGKVSLQVTDSDDAVYTLANLGVGEIFGEKACLLRQSQMAKAVALSDVTLFVIPEGTVRTILDKNPKLRAVIEERISFLDRELVRQQRVRGINQQKTNLDLETEAKSNEKVIKRFPLVQQAEEMDCSAACLTMICKQHGLPLSLGKLRDLIGVDQQGANLERVAQVAESLGFHARGVQTTLTGLEELSLPFIAHWEGYHFVVVYGYSKEHVWVADPGPGFRKLTHEEFNRGWTGTCLTLTPGELKWQEESGESPWKRFFGYVTPHRRTLIHIFIAALVIQLLGLIPPVITQNVLDRVVVHENFNLLYALIIALVMSQVFAQVSTLVRSFLSNFMTRSIDFAMMSGFFAHTLALPMSFFSSRRTGDIIARFQENQTIREFMTSQVSGTLLNAMMVVVYLTVMLLYSVQLTLILMAFIVPLVIIVVLITPKMKDYSRKVFETSTDAESVLMEALSQAESVKGMGIERPVRLKWENRYIKALNVQYEAAGFQERIGLVSQLLNIGGTVAVLFFGASMVMEQDLSIGQLIAFNMLAASVMGPLMALVGVWDEFHSSLVAMERLGDVLDVEPEQSPADLNNQVVIPDLEGHFQLENVYFRYGEANEPYILQNISLDIPAGQMVALVGLSGSGKSTLAKLLMGFYPINEGRILVDGYDLQTVEKQCYRAQVGYVMQSNMLFQGTIEENIAVGDDDPDRRRIIEVAQLADAHDFISAMPMGYQQRVGERGVGLSGGQVQRICIARALYKNPKVLILDEATSSLDAQSEGNVLSNMDGILEGRTTLVIAHRLSTVMKADQILVLYNGSIVEQGTHESLLQKGGMYQQLVNKQITSDQ</sequence>
<dbReference type="GO" id="GO:0006508">
    <property type="term" value="P:proteolysis"/>
    <property type="evidence" value="ECO:0007669"/>
    <property type="project" value="InterPro"/>
</dbReference>
<dbReference type="Pfam" id="PF03412">
    <property type="entry name" value="Peptidase_C39"/>
    <property type="match status" value="1"/>
</dbReference>
<evidence type="ECO:0000259" key="11">
    <source>
        <dbReference type="PROSITE" id="PS50042"/>
    </source>
</evidence>
<dbReference type="PROSITE" id="PS50893">
    <property type="entry name" value="ABC_TRANSPORTER_2"/>
    <property type="match status" value="1"/>
</dbReference>
<name>A0A9E4N7T2_9GAMM</name>
<dbReference type="PROSITE" id="PS50929">
    <property type="entry name" value="ABC_TM1F"/>
    <property type="match status" value="1"/>
</dbReference>
<dbReference type="InterPro" id="IPR039421">
    <property type="entry name" value="Type_1_exporter"/>
</dbReference>
<feature type="domain" description="Cyclic nucleotide-binding" evidence="11">
    <location>
        <begin position="20"/>
        <end position="122"/>
    </location>
</feature>
<keyword evidence="2" id="KW-0813">Transport</keyword>
<evidence type="ECO:0000256" key="6">
    <source>
        <dbReference type="ARBA" id="ARBA00022801"/>
    </source>
</evidence>
<dbReference type="PROSITE" id="PS50990">
    <property type="entry name" value="PEPTIDASE_C39"/>
    <property type="match status" value="1"/>
</dbReference>
<dbReference type="InterPro" id="IPR014710">
    <property type="entry name" value="RmlC-like_jellyroll"/>
</dbReference>
<dbReference type="Gene3D" id="1.20.1560.10">
    <property type="entry name" value="ABC transporter type 1, transmembrane domain"/>
    <property type="match status" value="1"/>
</dbReference>
<dbReference type="Pfam" id="PF00027">
    <property type="entry name" value="cNMP_binding"/>
    <property type="match status" value="2"/>
</dbReference>
<dbReference type="CDD" id="cd18568">
    <property type="entry name" value="ABC_6TM_HetC_like"/>
    <property type="match status" value="1"/>
</dbReference>
<evidence type="ECO:0000256" key="10">
    <source>
        <dbReference type="SAM" id="Phobius"/>
    </source>
</evidence>
<accession>A0A9E4N7T2</accession>
<keyword evidence="9 10" id="KW-0472">Membrane</keyword>
<dbReference type="GO" id="GO:0015421">
    <property type="term" value="F:ABC-type oligopeptide transporter activity"/>
    <property type="evidence" value="ECO:0007669"/>
    <property type="project" value="TreeGrafter"/>
</dbReference>
<dbReference type="Gene3D" id="3.90.70.10">
    <property type="entry name" value="Cysteine proteinases"/>
    <property type="match status" value="1"/>
</dbReference>
<dbReference type="Proteomes" id="UP000886667">
    <property type="component" value="Unassembled WGS sequence"/>
</dbReference>
<dbReference type="Pfam" id="PF00664">
    <property type="entry name" value="ABC_membrane"/>
    <property type="match status" value="1"/>
</dbReference>
<dbReference type="GO" id="GO:0005886">
    <property type="term" value="C:plasma membrane"/>
    <property type="evidence" value="ECO:0007669"/>
    <property type="project" value="UniProtKB-SubCell"/>
</dbReference>
<evidence type="ECO:0000259" key="14">
    <source>
        <dbReference type="PROSITE" id="PS50990"/>
    </source>
</evidence>
<feature type="transmembrane region" description="Helical" evidence="10">
    <location>
        <begin position="715"/>
        <end position="739"/>
    </location>
</feature>
<evidence type="ECO:0000256" key="2">
    <source>
        <dbReference type="ARBA" id="ARBA00022448"/>
    </source>
</evidence>
<dbReference type="EMBL" id="JAEPCM010000843">
    <property type="protein sequence ID" value="MCG7949058.1"/>
    <property type="molecule type" value="Genomic_DNA"/>
</dbReference>
<protein>
    <submittedName>
        <fullName evidence="15">Peptidase domain-containing ABC transporter</fullName>
    </submittedName>
</protein>
<dbReference type="InterPro" id="IPR011527">
    <property type="entry name" value="ABC1_TM_dom"/>
</dbReference>
<dbReference type="SUPFAM" id="SSF52540">
    <property type="entry name" value="P-loop containing nucleoside triphosphate hydrolases"/>
    <property type="match status" value="1"/>
</dbReference>
<dbReference type="InterPro" id="IPR027417">
    <property type="entry name" value="P-loop_NTPase"/>
</dbReference>
<keyword evidence="3" id="KW-1003">Cell membrane</keyword>
<feature type="domain" description="Cyclic nucleotide-binding" evidence="11">
    <location>
        <begin position="151"/>
        <end position="262"/>
    </location>
</feature>
<dbReference type="InterPro" id="IPR036640">
    <property type="entry name" value="ABC1_TM_sf"/>
</dbReference>
<feature type="domain" description="ABC transmembrane type-1" evidence="13">
    <location>
        <begin position="465"/>
        <end position="744"/>
    </location>
</feature>
<evidence type="ECO:0000256" key="3">
    <source>
        <dbReference type="ARBA" id="ARBA00022475"/>
    </source>
</evidence>
<dbReference type="PROSITE" id="PS50042">
    <property type="entry name" value="CNMP_BINDING_3"/>
    <property type="match status" value="2"/>
</dbReference>
<dbReference type="Pfam" id="PF00005">
    <property type="entry name" value="ABC_tran"/>
    <property type="match status" value="1"/>
</dbReference>
<evidence type="ECO:0000256" key="5">
    <source>
        <dbReference type="ARBA" id="ARBA00022741"/>
    </source>
</evidence>
<dbReference type="InterPro" id="IPR003439">
    <property type="entry name" value="ABC_transporter-like_ATP-bd"/>
</dbReference>
<dbReference type="CDD" id="cd02418">
    <property type="entry name" value="Peptidase_C39B"/>
    <property type="match status" value="1"/>
</dbReference>
<evidence type="ECO:0000256" key="4">
    <source>
        <dbReference type="ARBA" id="ARBA00022692"/>
    </source>
</evidence>
<dbReference type="InterPro" id="IPR000595">
    <property type="entry name" value="cNMP-bd_dom"/>
</dbReference>
<dbReference type="CDD" id="cd00038">
    <property type="entry name" value="CAP_ED"/>
    <property type="match status" value="2"/>
</dbReference>
<dbReference type="PANTHER" id="PTHR43394:SF1">
    <property type="entry name" value="ATP-BINDING CASSETTE SUB-FAMILY B MEMBER 10, MITOCHONDRIAL"/>
    <property type="match status" value="1"/>
</dbReference>
<evidence type="ECO:0000256" key="9">
    <source>
        <dbReference type="ARBA" id="ARBA00023136"/>
    </source>
</evidence>
<evidence type="ECO:0000256" key="1">
    <source>
        <dbReference type="ARBA" id="ARBA00004651"/>
    </source>
</evidence>
<dbReference type="SUPFAM" id="SSF51206">
    <property type="entry name" value="cAMP-binding domain-like"/>
    <property type="match status" value="2"/>
</dbReference>
<evidence type="ECO:0000313" key="16">
    <source>
        <dbReference type="Proteomes" id="UP000886667"/>
    </source>
</evidence>
<reference evidence="15" key="1">
    <citation type="journal article" date="2021" name="Proc. Natl. Acad. Sci. U.S.A.">
        <title>Global biogeography of chemosynthetic symbionts reveals both localized and globally distributed symbiont groups. .</title>
        <authorList>
            <person name="Osvatic J.T."/>
            <person name="Wilkins L.G.E."/>
            <person name="Leibrecht L."/>
            <person name="Leray M."/>
            <person name="Zauner S."/>
            <person name="Polzin J."/>
            <person name="Camacho Y."/>
            <person name="Gros O."/>
            <person name="van Gils J.A."/>
            <person name="Eisen J.A."/>
            <person name="Petersen J.M."/>
            <person name="Yuen B."/>
        </authorList>
    </citation>
    <scope>NUCLEOTIDE SEQUENCE</scope>
    <source>
        <strain evidence="15">MAGclacostrist064TRANS</strain>
    </source>
</reference>
<evidence type="ECO:0000259" key="13">
    <source>
        <dbReference type="PROSITE" id="PS50929"/>
    </source>
</evidence>
<dbReference type="GO" id="GO:0005524">
    <property type="term" value="F:ATP binding"/>
    <property type="evidence" value="ECO:0007669"/>
    <property type="project" value="UniProtKB-KW"/>
</dbReference>
<dbReference type="SMART" id="SM00100">
    <property type="entry name" value="cNMP"/>
    <property type="match status" value="2"/>
</dbReference>
<dbReference type="SMART" id="SM00382">
    <property type="entry name" value="AAA"/>
    <property type="match status" value="1"/>
</dbReference>
<dbReference type="Gene3D" id="2.60.120.10">
    <property type="entry name" value="Jelly Rolls"/>
    <property type="match status" value="2"/>
</dbReference>
<dbReference type="GO" id="GO:0016887">
    <property type="term" value="F:ATP hydrolysis activity"/>
    <property type="evidence" value="ECO:0007669"/>
    <property type="project" value="InterPro"/>
</dbReference>
<dbReference type="FunFam" id="3.40.50.300:FF:000221">
    <property type="entry name" value="Multidrug ABC transporter ATP-binding protein"/>
    <property type="match status" value="1"/>
</dbReference>
<dbReference type="InterPro" id="IPR005074">
    <property type="entry name" value="Peptidase_C39"/>
</dbReference>
<comment type="caution">
    <text evidence="15">The sequence shown here is derived from an EMBL/GenBank/DDBJ whole genome shotgun (WGS) entry which is preliminary data.</text>
</comment>
<keyword evidence="6" id="KW-0378">Hydrolase</keyword>
<comment type="subcellular location">
    <subcellularLocation>
        <location evidence="1">Cell membrane</location>
        <topology evidence="1">Multi-pass membrane protein</topology>
    </subcellularLocation>
</comment>
<dbReference type="AlphaFoldDB" id="A0A9E4N7T2"/>
<evidence type="ECO:0000313" key="15">
    <source>
        <dbReference type="EMBL" id="MCG7949058.1"/>
    </source>
</evidence>
<feature type="transmembrane region" description="Helical" evidence="10">
    <location>
        <begin position="691"/>
        <end position="709"/>
    </location>
</feature>
<evidence type="ECO:0000256" key="8">
    <source>
        <dbReference type="ARBA" id="ARBA00022989"/>
    </source>
</evidence>
<feature type="domain" description="ABC transporter" evidence="12">
    <location>
        <begin position="780"/>
        <end position="1016"/>
    </location>
</feature>
<organism evidence="15 16">
    <name type="scientific">Candidatus Thiodiazotropha taylori</name>
    <dbReference type="NCBI Taxonomy" id="2792791"/>
    <lineage>
        <taxon>Bacteria</taxon>
        <taxon>Pseudomonadati</taxon>
        <taxon>Pseudomonadota</taxon>
        <taxon>Gammaproteobacteria</taxon>
        <taxon>Chromatiales</taxon>
        <taxon>Sedimenticolaceae</taxon>
        <taxon>Candidatus Thiodiazotropha</taxon>
    </lineage>
</organism>
<keyword evidence="7" id="KW-0067">ATP-binding</keyword>
<keyword evidence="5" id="KW-0547">Nucleotide-binding</keyword>
<feature type="transmembrane region" description="Helical" evidence="10">
    <location>
        <begin position="533"/>
        <end position="551"/>
    </location>
</feature>
<keyword evidence="8 10" id="KW-1133">Transmembrane helix</keyword>
<dbReference type="GO" id="GO:0008233">
    <property type="term" value="F:peptidase activity"/>
    <property type="evidence" value="ECO:0007669"/>
    <property type="project" value="InterPro"/>
</dbReference>
<gene>
    <name evidence="15" type="ORF">JAZ07_22200</name>
</gene>
<dbReference type="Gene3D" id="3.40.50.300">
    <property type="entry name" value="P-loop containing nucleotide triphosphate hydrolases"/>
    <property type="match status" value="1"/>
</dbReference>
<dbReference type="InterPro" id="IPR003593">
    <property type="entry name" value="AAA+_ATPase"/>
</dbReference>
<feature type="transmembrane region" description="Helical" evidence="10">
    <location>
        <begin position="462"/>
        <end position="483"/>
    </location>
</feature>
<keyword evidence="4 10" id="KW-0812">Transmembrane</keyword>
<dbReference type="SUPFAM" id="SSF90123">
    <property type="entry name" value="ABC transporter transmembrane region"/>
    <property type="match status" value="1"/>
</dbReference>
<feature type="transmembrane region" description="Helical" evidence="10">
    <location>
        <begin position="572"/>
        <end position="593"/>
    </location>
</feature>
<feature type="domain" description="Peptidase C39" evidence="14">
    <location>
        <begin position="313"/>
        <end position="432"/>
    </location>
</feature>
<evidence type="ECO:0000259" key="12">
    <source>
        <dbReference type="PROSITE" id="PS50893"/>
    </source>
</evidence>
<dbReference type="InterPro" id="IPR018490">
    <property type="entry name" value="cNMP-bd_dom_sf"/>
</dbReference>